<dbReference type="Proteomes" id="UP001560267">
    <property type="component" value="Unassembled WGS sequence"/>
</dbReference>
<evidence type="ECO:0000313" key="2">
    <source>
        <dbReference type="Proteomes" id="UP001560267"/>
    </source>
</evidence>
<proteinExistence type="predicted"/>
<organism evidence="1 2">
    <name type="scientific">Ferrimicrobium acidiphilum</name>
    <dbReference type="NCBI Taxonomy" id="121039"/>
    <lineage>
        <taxon>Bacteria</taxon>
        <taxon>Bacillati</taxon>
        <taxon>Actinomycetota</taxon>
        <taxon>Acidimicrobiia</taxon>
        <taxon>Acidimicrobiales</taxon>
        <taxon>Acidimicrobiaceae</taxon>
        <taxon>Ferrimicrobium</taxon>
    </lineage>
</organism>
<gene>
    <name evidence="1" type="ORF">AB6A68_10595</name>
</gene>
<keyword evidence="1" id="KW-0378">Hydrolase</keyword>
<dbReference type="RefSeq" id="WP_276986014.1">
    <property type="nucleotide sequence ID" value="NZ_JBFSHR010000044.1"/>
</dbReference>
<sequence length="342" mass="38288">MLDRHTAFAYSGALHEHVLFSPALQDNPLGDPAARTLVVYTPPGYDDNPTRHYPSIYVIQGYTGQVSMWWNRTPFKEPYPKVVDDLFASDHVPPCLVVYVDAWTRYGGSQYVDSAGTGKYHTYLCQDVVPFVDAHYRTIDHASQRGIQGKSSGGFGAMITPMLRPDLFGGLATHAGDTLYELCYGNEFGKATRLLRNWNGSPEDWWADFTSRAAFTNPADMTLLGLYGVAACFSPDERGRPLLPFNTTSGRILEEVWARWLAWDPVRMVPAHQDALRGLRAIWVDAGRNDEYFLDLGAQAFVDELASIGIHDVHFELFEGGHGGIDHRYPRSLAFLAKRLQP</sequence>
<dbReference type="InterPro" id="IPR050583">
    <property type="entry name" value="Mycobacterial_A85_antigen"/>
</dbReference>
<reference evidence="1 2" key="1">
    <citation type="submission" date="2024-07" db="EMBL/GenBank/DDBJ databases">
        <title>Draft Genome Sequence of Ferrimicrobium acidiphilum Strain YE2023, Isolated from a Pulp of Bioleach Reactor.</title>
        <authorList>
            <person name="Elkina Y.A."/>
            <person name="Bulaeva A.G."/>
            <person name="Beletsky A.V."/>
            <person name="Mardanov A.V."/>
        </authorList>
    </citation>
    <scope>NUCLEOTIDE SEQUENCE [LARGE SCALE GENOMIC DNA]</scope>
    <source>
        <strain evidence="1 2">YE2023</strain>
    </source>
</reference>
<comment type="caution">
    <text evidence="1">The sequence shown here is derived from an EMBL/GenBank/DDBJ whole genome shotgun (WGS) entry which is preliminary data.</text>
</comment>
<dbReference type="Gene3D" id="3.40.50.1820">
    <property type="entry name" value="alpha/beta hydrolase"/>
    <property type="match status" value="1"/>
</dbReference>
<dbReference type="InterPro" id="IPR000801">
    <property type="entry name" value="Esterase-like"/>
</dbReference>
<dbReference type="GO" id="GO:0016787">
    <property type="term" value="F:hydrolase activity"/>
    <property type="evidence" value="ECO:0007669"/>
    <property type="project" value="UniProtKB-KW"/>
</dbReference>
<dbReference type="SUPFAM" id="SSF53474">
    <property type="entry name" value="alpha/beta-Hydrolases"/>
    <property type="match status" value="1"/>
</dbReference>
<keyword evidence="2" id="KW-1185">Reference proteome</keyword>
<dbReference type="PANTHER" id="PTHR48098">
    <property type="entry name" value="ENTEROCHELIN ESTERASE-RELATED"/>
    <property type="match status" value="1"/>
</dbReference>
<accession>A0ABV3Y423</accession>
<dbReference type="Pfam" id="PF00756">
    <property type="entry name" value="Esterase"/>
    <property type="match status" value="1"/>
</dbReference>
<name>A0ABV3Y423_9ACTN</name>
<dbReference type="EMBL" id="JBFSHR010000044">
    <property type="protein sequence ID" value="MEX6430275.1"/>
    <property type="molecule type" value="Genomic_DNA"/>
</dbReference>
<protein>
    <submittedName>
        <fullName evidence="1">Alpha/beta hydrolase-fold protein</fullName>
    </submittedName>
</protein>
<evidence type="ECO:0000313" key="1">
    <source>
        <dbReference type="EMBL" id="MEX6430275.1"/>
    </source>
</evidence>
<dbReference type="InterPro" id="IPR029058">
    <property type="entry name" value="AB_hydrolase_fold"/>
</dbReference>